<dbReference type="InterPro" id="IPR019734">
    <property type="entry name" value="TPR_rpt"/>
</dbReference>
<keyword evidence="5" id="KW-0812">Transmembrane</keyword>
<keyword evidence="2 3" id="KW-0802">TPR repeat</keyword>
<feature type="transmembrane region" description="Helical" evidence="5">
    <location>
        <begin position="404"/>
        <end position="425"/>
    </location>
</feature>
<dbReference type="RefSeq" id="WP_254167222.1">
    <property type="nucleotide sequence ID" value="NZ_JAHESF010000024.1"/>
</dbReference>
<evidence type="ECO:0000313" key="6">
    <source>
        <dbReference type="EMBL" id="MBT1699344.1"/>
    </source>
</evidence>
<dbReference type="EMBL" id="JAHESF010000024">
    <property type="protein sequence ID" value="MBT1699344.1"/>
    <property type="molecule type" value="Genomic_DNA"/>
</dbReference>
<dbReference type="Pfam" id="PF13374">
    <property type="entry name" value="TPR_10"/>
    <property type="match status" value="1"/>
</dbReference>
<evidence type="ECO:0000256" key="2">
    <source>
        <dbReference type="ARBA" id="ARBA00022803"/>
    </source>
</evidence>
<dbReference type="PANTHER" id="PTHR45641">
    <property type="entry name" value="TETRATRICOPEPTIDE REPEAT PROTEIN (AFU_ORTHOLOGUE AFUA_6G03870)"/>
    <property type="match status" value="1"/>
</dbReference>
<dbReference type="PANTHER" id="PTHR45641:SF19">
    <property type="entry name" value="NEPHROCYSTIN-3"/>
    <property type="match status" value="1"/>
</dbReference>
<reference evidence="6 7" key="1">
    <citation type="submission" date="2021-05" db="EMBL/GenBank/DDBJ databases">
        <title>A Polyphasic approach of four new species of the genus Ohtaekwangia: Ohtaekwangia histidinii sp. nov., Ohtaekwangia cretensis sp. nov., Ohtaekwangia indiensis sp. nov., Ohtaekwangia reichenbachii sp. nov. from diverse environment.</title>
        <authorList>
            <person name="Octaviana S."/>
        </authorList>
    </citation>
    <scope>NUCLEOTIDE SEQUENCE [LARGE SCALE GENOMIC DNA]</scope>
    <source>
        <strain evidence="6 7">PWU4</strain>
    </source>
</reference>
<dbReference type="InterPro" id="IPR011990">
    <property type="entry name" value="TPR-like_helical_dom_sf"/>
</dbReference>
<dbReference type="SUPFAM" id="SSF48452">
    <property type="entry name" value="TPR-like"/>
    <property type="match status" value="1"/>
</dbReference>
<evidence type="ECO:0000256" key="4">
    <source>
        <dbReference type="SAM" id="Coils"/>
    </source>
</evidence>
<evidence type="ECO:0000313" key="7">
    <source>
        <dbReference type="Proteomes" id="UP001319200"/>
    </source>
</evidence>
<name>A0AAP2DS08_9BACT</name>
<evidence type="ECO:0000256" key="3">
    <source>
        <dbReference type="PROSITE-ProRule" id="PRU00339"/>
    </source>
</evidence>
<proteinExistence type="predicted"/>
<evidence type="ECO:0000256" key="1">
    <source>
        <dbReference type="ARBA" id="ARBA00022737"/>
    </source>
</evidence>
<dbReference type="PROSITE" id="PS50005">
    <property type="entry name" value="TPR"/>
    <property type="match status" value="1"/>
</dbReference>
<accession>A0AAP2DS08</accession>
<feature type="repeat" description="TPR" evidence="3">
    <location>
        <begin position="166"/>
        <end position="199"/>
    </location>
</feature>
<dbReference type="AlphaFoldDB" id="A0AAP2DS08"/>
<organism evidence="6 7">
    <name type="scientific">Chryseosolibacter histidini</name>
    <dbReference type="NCBI Taxonomy" id="2782349"/>
    <lineage>
        <taxon>Bacteria</taxon>
        <taxon>Pseudomonadati</taxon>
        <taxon>Bacteroidota</taxon>
        <taxon>Cytophagia</taxon>
        <taxon>Cytophagales</taxon>
        <taxon>Chryseotaleaceae</taxon>
        <taxon>Chryseosolibacter</taxon>
    </lineage>
</organism>
<dbReference type="PROSITE" id="PS50293">
    <property type="entry name" value="TPR_REGION"/>
    <property type="match status" value="1"/>
</dbReference>
<comment type="caution">
    <text evidence="6">The sequence shown here is derived from an EMBL/GenBank/DDBJ whole genome shotgun (WGS) entry which is preliminary data.</text>
</comment>
<dbReference type="Proteomes" id="UP001319200">
    <property type="component" value="Unassembled WGS sequence"/>
</dbReference>
<evidence type="ECO:0000256" key="5">
    <source>
        <dbReference type="SAM" id="Phobius"/>
    </source>
</evidence>
<keyword evidence="7" id="KW-1185">Reference proteome</keyword>
<keyword evidence="1" id="KW-0677">Repeat</keyword>
<dbReference type="Gene3D" id="1.25.40.10">
    <property type="entry name" value="Tetratricopeptide repeat domain"/>
    <property type="match status" value="2"/>
</dbReference>
<sequence length="532" mass="60633">MKLLHIPSRYLWMIVCAFMPLCVYPQQQKIDSLQSLIQKGSGISKYDPLISLVRLHGAVNNNAVALELAREARELAFQAADTAKIVQSSRIVGQLLNRLLMYREADKVLTEILPVAKRHSLRTDHSAILNSLAVINTYYAKYDRALDLNFQALTLRQQDRDEDAMATTLNNIGVLYYKLNDYARGLSYFKQALQLRKKLNDDFERETLLANISLCHAQMNSLLAARRFADSTLAYCRHRQCKEDAKVDAFFSLGMVYFLQKKLRAAEIFFLRSYHLAGQLGNARYQLDNINYLAEIYILRKDLGKATVYLKAAEKLIAQGEPFNLEMIKVYKRFSQVYDSKGDLKEALRYQKKYNQLKDSIYNDELTTNLMKLEAEHLEKQNQARIAAQDEVLGLKDAAIRRQILLNILIGVVAAMAVSLAIILFKSNRRKQVINVILDERVKERTKQLEENHEMLIGTLNERNMSIEKTSGQLRKTLASIKGLCEVGLLEIDDPASTKRCIDGVIMMSDQLALGLRYFQEGVGGSYGVNKP</sequence>
<protein>
    <submittedName>
        <fullName evidence="6">Tetratricopeptide repeat protein</fullName>
    </submittedName>
</protein>
<keyword evidence="5" id="KW-1133">Transmembrane helix</keyword>
<keyword evidence="4" id="KW-0175">Coiled coil</keyword>
<dbReference type="SMART" id="SM00028">
    <property type="entry name" value="TPR"/>
    <property type="match status" value="3"/>
</dbReference>
<keyword evidence="5" id="KW-0472">Membrane</keyword>
<feature type="coiled-coil region" evidence="4">
    <location>
        <begin position="363"/>
        <end position="390"/>
    </location>
</feature>
<gene>
    <name evidence="6" type="ORF">KK083_20780</name>
</gene>